<keyword evidence="5" id="KW-0539">Nucleus</keyword>
<dbReference type="InterPro" id="IPR047091">
    <property type="entry name" value="EIN3-like_DNA-bd"/>
</dbReference>
<dbReference type="InterPro" id="IPR006957">
    <property type="entry name" value="EIN3"/>
</dbReference>
<dbReference type="PANTHER" id="PTHR33305:SF11">
    <property type="entry name" value="PROTEIN ETHYLENE INSENSITIVE 3"/>
    <property type="match status" value="1"/>
</dbReference>
<reference evidence="8" key="1">
    <citation type="submission" date="2021-01" db="EMBL/GenBank/DDBJ databases">
        <authorList>
            <consortium name="Genoscope - CEA"/>
            <person name="William W."/>
        </authorList>
    </citation>
    <scope>NUCLEOTIDE SEQUENCE</scope>
</reference>
<protein>
    <submittedName>
        <fullName evidence="8">(rape) hypothetical protein</fullName>
    </submittedName>
</protein>
<gene>
    <name evidence="8" type="ORF">DARMORV10_C05P43310.1</name>
</gene>
<proteinExistence type="inferred from homology"/>
<feature type="region of interest" description="Disordered" evidence="6">
    <location>
        <begin position="63"/>
        <end position="95"/>
    </location>
</feature>
<dbReference type="Proteomes" id="UP001295469">
    <property type="component" value="Chromosome C05"/>
</dbReference>
<dbReference type="InterPro" id="IPR023278">
    <property type="entry name" value="Ethylene_insens-like_DNA-bd"/>
</dbReference>
<dbReference type="FunFam" id="1.10.3180.10:FF:000002">
    <property type="entry name" value="Ethylene insensitive 3-like 1"/>
    <property type="match status" value="1"/>
</dbReference>
<evidence type="ECO:0000256" key="2">
    <source>
        <dbReference type="ARBA" id="ARBA00009416"/>
    </source>
</evidence>
<dbReference type="GO" id="GO:0000976">
    <property type="term" value="F:transcription cis-regulatory region binding"/>
    <property type="evidence" value="ECO:0007669"/>
    <property type="project" value="UniProtKB-ARBA"/>
</dbReference>
<comment type="similarity">
    <text evidence="2">Belongs to the EIN3 family.</text>
</comment>
<feature type="compositionally biased region" description="Basic and acidic residues" evidence="6">
    <location>
        <begin position="63"/>
        <end position="82"/>
    </location>
</feature>
<dbReference type="Gene3D" id="1.10.3180.10">
    <property type="entry name" value="DNA-binding domain of EIN3-like"/>
    <property type="match status" value="2"/>
</dbReference>
<evidence type="ECO:0000259" key="7">
    <source>
        <dbReference type="Pfam" id="PF04873"/>
    </source>
</evidence>
<evidence type="ECO:0000313" key="8">
    <source>
        <dbReference type="EMBL" id="CAF1931939.1"/>
    </source>
</evidence>
<accession>A0A816L630</accession>
<dbReference type="FunFam" id="1.10.3180.10:FF:000001">
    <property type="entry name" value="Ethylene insensitive 3-like 1"/>
    <property type="match status" value="1"/>
</dbReference>
<dbReference type="AlphaFoldDB" id="A0A816L630"/>
<evidence type="ECO:0000256" key="6">
    <source>
        <dbReference type="SAM" id="MobiDB-lite"/>
    </source>
</evidence>
<organism evidence="8">
    <name type="scientific">Brassica napus</name>
    <name type="common">Rape</name>
    <dbReference type="NCBI Taxonomy" id="3708"/>
    <lineage>
        <taxon>Eukaryota</taxon>
        <taxon>Viridiplantae</taxon>
        <taxon>Streptophyta</taxon>
        <taxon>Embryophyta</taxon>
        <taxon>Tracheophyta</taxon>
        <taxon>Spermatophyta</taxon>
        <taxon>Magnoliopsida</taxon>
        <taxon>eudicotyledons</taxon>
        <taxon>Gunneridae</taxon>
        <taxon>Pentapetalae</taxon>
        <taxon>rosids</taxon>
        <taxon>malvids</taxon>
        <taxon>Brassicales</taxon>
        <taxon>Brassicaceae</taxon>
        <taxon>Brassiceae</taxon>
        <taxon>Brassica</taxon>
    </lineage>
</organism>
<dbReference type="GO" id="GO:0005634">
    <property type="term" value="C:nucleus"/>
    <property type="evidence" value="ECO:0007669"/>
    <property type="project" value="UniProtKB-SubCell"/>
</dbReference>
<dbReference type="Pfam" id="PF04873">
    <property type="entry name" value="EIN3_DNA-bd"/>
    <property type="match status" value="1"/>
</dbReference>
<feature type="domain" description="Ethylene insensitive 3-like DNA-binding" evidence="7">
    <location>
        <begin position="50"/>
        <end position="299"/>
    </location>
</feature>
<dbReference type="EMBL" id="HG994369">
    <property type="protein sequence ID" value="CAF1931939.1"/>
    <property type="molecule type" value="Genomic_DNA"/>
</dbReference>
<keyword evidence="3" id="KW-0936">Ethylene signaling pathway</keyword>
<evidence type="ECO:0000256" key="3">
    <source>
        <dbReference type="ARBA" id="ARBA00022745"/>
    </source>
</evidence>
<evidence type="ECO:0000256" key="1">
    <source>
        <dbReference type="ARBA" id="ARBA00004123"/>
    </source>
</evidence>
<keyword evidence="4" id="KW-0238">DNA-binding</keyword>
<name>A0A816L630_BRANA</name>
<dbReference type="PANTHER" id="PTHR33305">
    <property type="entry name" value="ETHYLENE INSENSITIVE 3-LIKE 2 PROTEIN"/>
    <property type="match status" value="1"/>
</dbReference>
<evidence type="ECO:0000256" key="4">
    <source>
        <dbReference type="ARBA" id="ARBA00023125"/>
    </source>
</evidence>
<dbReference type="GO" id="GO:0009873">
    <property type="term" value="P:ethylene-activated signaling pathway"/>
    <property type="evidence" value="ECO:0007669"/>
    <property type="project" value="UniProtKB-KW"/>
</dbReference>
<dbReference type="SUPFAM" id="SSF116768">
    <property type="entry name" value="DNA-binding domain of EIN3-like"/>
    <property type="match status" value="1"/>
</dbReference>
<dbReference type="GO" id="GO:0003700">
    <property type="term" value="F:DNA-binding transcription factor activity"/>
    <property type="evidence" value="ECO:0007669"/>
    <property type="project" value="InterPro"/>
</dbReference>
<evidence type="ECO:0000256" key="5">
    <source>
        <dbReference type="ARBA" id="ARBA00023242"/>
    </source>
</evidence>
<sequence length="752" mass="84751">MMFNEMGMCGNMDFFSPASLGEVDFCPAPTHPEPDSVVDDDYTDDEIDVDELERRMWRDKMRLKRLKEQDKSGSKEGVDAAKQRQSQEQARRKKMSRAQDGILKYMLKMMEVCKAQGFVYGIIPENGKPVTGASDNLREWWKDKVRFDRNGPAAISKYQAENNIPGVREGSNPIGPTPHTLQELQDTTLGSLLSALMQHCDPPQRRFPLEKGVPPPWWPNGKEDWWPQLGLPKDQGPAPYKKPHDLKKAWKVGVLTAVIKHMFPDIAKIRKLVRQSKCLQDKMTAKESATWLAIINQEESLARELYPESCPPVSLSGGGSCSLLMNDCSQYDVDGLEKETRYEVEELKPEKVNFGMAANFPVKEEVPSEFMRKRKPNRDLNAMMDRTIFTCENTGCAHGDVSRGFLDRNSRDNHQFVCPHRDSGLPYGAPSRFHVSEVKPVVGFSQPRPVNSVSQPIDLTGIGVPEDGQKMISELMSMYDRNVQSNQNQTSMVTESQLLQPTVQNHQEHLQFQGNMVEGINSVQKEIDTIQSYYISSDVYTLLYNHFALVKHLVQLCMCLSSSGSWGRRYAWVSERANKYTLPRNKSTQSIHINGPPDNPTLLVAFSPAEFVNALIHGFGETSLGIDDAYENTHILMKWKDVDFAVCSAMMVVSNVRVEIIVEKNGSHFAAKASELGFSAIDLTGIGVPEDGQNTISEFMSMYNRNVQSNQNQTSMVMETQLLQPTVQNHQEHLQFQGNMVEGSGELQTLVQ</sequence>
<comment type="subcellular location">
    <subcellularLocation>
        <location evidence="1">Nucleus</location>
    </subcellularLocation>
</comment>